<keyword evidence="2" id="KW-1185">Reference proteome</keyword>
<keyword evidence="1" id="KW-0131">Cell cycle</keyword>
<dbReference type="EMBL" id="KQ992349">
    <property type="protein sequence ID" value="KZV50697.1"/>
    <property type="molecule type" value="Genomic_DNA"/>
</dbReference>
<dbReference type="AlphaFoldDB" id="A0A2Z7CXJ0"/>
<organism evidence="1 2">
    <name type="scientific">Dorcoceras hygrometricum</name>
    <dbReference type="NCBI Taxonomy" id="472368"/>
    <lineage>
        <taxon>Eukaryota</taxon>
        <taxon>Viridiplantae</taxon>
        <taxon>Streptophyta</taxon>
        <taxon>Embryophyta</taxon>
        <taxon>Tracheophyta</taxon>
        <taxon>Spermatophyta</taxon>
        <taxon>Magnoliopsida</taxon>
        <taxon>eudicotyledons</taxon>
        <taxon>Gunneridae</taxon>
        <taxon>Pentapetalae</taxon>
        <taxon>asterids</taxon>
        <taxon>lamiids</taxon>
        <taxon>Lamiales</taxon>
        <taxon>Gesneriaceae</taxon>
        <taxon>Didymocarpoideae</taxon>
        <taxon>Trichosporeae</taxon>
        <taxon>Loxocarpinae</taxon>
        <taxon>Dorcoceras</taxon>
    </lineage>
</organism>
<dbReference type="GO" id="GO:0051301">
    <property type="term" value="P:cell division"/>
    <property type="evidence" value="ECO:0007669"/>
    <property type="project" value="UniProtKB-KW"/>
</dbReference>
<evidence type="ECO:0000313" key="1">
    <source>
        <dbReference type="EMBL" id="KZV50697.1"/>
    </source>
</evidence>
<name>A0A2Z7CXJ0_9LAMI</name>
<evidence type="ECO:0000313" key="2">
    <source>
        <dbReference type="Proteomes" id="UP000250235"/>
    </source>
</evidence>
<keyword evidence="1" id="KW-0132">Cell division</keyword>
<proteinExistence type="predicted"/>
<sequence>MGIDQLGFQSVQLGYLKILKMGNTDPNNTKAGNRIRVYQPGKSPVRDLQARQPSQLDGFQTKLISWFTTPMIALYLSGMTHLSAGHNVALSQLLTARTKLKTARNTYPEAHMDRRTLHSTVARTHKLTASSHSLSDVDSGHLTGIN</sequence>
<dbReference type="Proteomes" id="UP000250235">
    <property type="component" value="Unassembled WGS sequence"/>
</dbReference>
<reference evidence="1 2" key="1">
    <citation type="journal article" date="2015" name="Proc. Natl. Acad. Sci. U.S.A.">
        <title>The resurrection genome of Boea hygrometrica: A blueprint for survival of dehydration.</title>
        <authorList>
            <person name="Xiao L."/>
            <person name="Yang G."/>
            <person name="Zhang L."/>
            <person name="Yang X."/>
            <person name="Zhao S."/>
            <person name="Ji Z."/>
            <person name="Zhou Q."/>
            <person name="Hu M."/>
            <person name="Wang Y."/>
            <person name="Chen M."/>
            <person name="Xu Y."/>
            <person name="Jin H."/>
            <person name="Xiao X."/>
            <person name="Hu G."/>
            <person name="Bao F."/>
            <person name="Hu Y."/>
            <person name="Wan P."/>
            <person name="Li L."/>
            <person name="Deng X."/>
            <person name="Kuang T."/>
            <person name="Xiang C."/>
            <person name="Zhu J.K."/>
            <person name="Oliver M.J."/>
            <person name="He Y."/>
        </authorList>
    </citation>
    <scope>NUCLEOTIDE SEQUENCE [LARGE SCALE GENOMIC DNA]</scope>
    <source>
        <strain evidence="2">cv. XS01</strain>
    </source>
</reference>
<accession>A0A2Z7CXJ0</accession>
<gene>
    <name evidence="1" type="ORF">F511_25566</name>
</gene>
<protein>
    <submittedName>
        <fullName evidence="1">Cell division cycle 20.2, cofactor of APC complex-like</fullName>
    </submittedName>
</protein>